<dbReference type="VEuPathDB" id="FungiDB:DFL_003722"/>
<gene>
    <name evidence="1" type="ORF">DFL_003722</name>
</gene>
<sequence>MKGYSFLIPRPSHKSTLNGTSYSKTTASLPTAVPTANGYSASALSAYGSLAGASATETASRQPIRFDTESFGKSLCLLDPSTKEWRARSAGLFNFLCTRSSNGHPPIISPGLNTFDFLRAQLSACISICHHSSSFVSIYQHLSELSCPGLRCFELLSIRAGLERADTTLEKSIPRHGNIFLNNRSKNAKIIVKMEHTASHPTQMLAQLIWSDVERDQN</sequence>
<protein>
    <submittedName>
        <fullName evidence="1">Uncharacterized protein</fullName>
    </submittedName>
</protein>
<accession>A0A437A2M9</accession>
<evidence type="ECO:0000313" key="2">
    <source>
        <dbReference type="Proteomes" id="UP000283090"/>
    </source>
</evidence>
<dbReference type="EMBL" id="SAEB01000006">
    <property type="protein sequence ID" value="RVD85398.1"/>
    <property type="molecule type" value="Genomic_DNA"/>
</dbReference>
<dbReference type="RefSeq" id="XP_067490942.1">
    <property type="nucleotide sequence ID" value="XM_067632699.1"/>
</dbReference>
<keyword evidence="2" id="KW-1185">Reference proteome</keyword>
<proteinExistence type="predicted"/>
<dbReference type="Proteomes" id="UP000283090">
    <property type="component" value="Unassembled WGS sequence"/>
</dbReference>
<comment type="caution">
    <text evidence="1">The sequence shown here is derived from an EMBL/GenBank/DDBJ whole genome shotgun (WGS) entry which is preliminary data.</text>
</comment>
<reference evidence="1 2" key="1">
    <citation type="submission" date="2019-01" db="EMBL/GenBank/DDBJ databases">
        <title>Intercellular communication is required for trap formation in the nematode-trapping fungus Duddingtonia flagrans.</title>
        <authorList>
            <person name="Youssar L."/>
            <person name="Wernet V."/>
            <person name="Hensel N."/>
            <person name="Hildebrandt H.-G."/>
            <person name="Fischer R."/>
        </authorList>
    </citation>
    <scope>NUCLEOTIDE SEQUENCE [LARGE SCALE GENOMIC DNA]</scope>
    <source>
        <strain evidence="1 2">CBS H-5679</strain>
    </source>
</reference>
<evidence type="ECO:0000313" key="1">
    <source>
        <dbReference type="EMBL" id="RVD85398.1"/>
    </source>
</evidence>
<dbReference type="GeneID" id="93586033"/>
<dbReference type="AlphaFoldDB" id="A0A437A2M9"/>
<organism evidence="1 2">
    <name type="scientific">Arthrobotrys flagrans</name>
    <name type="common">Nematode-trapping fungus</name>
    <name type="synonym">Trichothecium flagrans</name>
    <dbReference type="NCBI Taxonomy" id="97331"/>
    <lineage>
        <taxon>Eukaryota</taxon>
        <taxon>Fungi</taxon>
        <taxon>Dikarya</taxon>
        <taxon>Ascomycota</taxon>
        <taxon>Pezizomycotina</taxon>
        <taxon>Orbiliomycetes</taxon>
        <taxon>Orbiliales</taxon>
        <taxon>Orbiliaceae</taxon>
        <taxon>Arthrobotrys</taxon>
    </lineage>
</organism>
<name>A0A437A2M9_ARTFL</name>